<comment type="caution">
    <text evidence="6">The sequence shown here is derived from an EMBL/GenBank/DDBJ whole genome shotgun (WGS) entry which is preliminary data.</text>
</comment>
<keyword evidence="4" id="KW-0804">Transcription</keyword>
<dbReference type="OrthoDB" id="9785745at2"/>
<dbReference type="RefSeq" id="WP_122917122.1">
    <property type="nucleotide sequence ID" value="NZ_RHHQ01000006.1"/>
</dbReference>
<evidence type="ECO:0000259" key="5">
    <source>
        <dbReference type="PROSITE" id="PS50931"/>
    </source>
</evidence>
<evidence type="ECO:0000256" key="3">
    <source>
        <dbReference type="ARBA" id="ARBA00023125"/>
    </source>
</evidence>
<protein>
    <submittedName>
        <fullName evidence="6">LysR family transcriptional regulator</fullName>
    </submittedName>
</protein>
<dbReference type="FunFam" id="1.10.10.10:FF:000001">
    <property type="entry name" value="LysR family transcriptional regulator"/>
    <property type="match status" value="1"/>
</dbReference>
<reference evidence="6 7" key="1">
    <citation type="submission" date="2018-10" db="EMBL/GenBank/DDBJ databases">
        <title>Phylogenomics of Brevibacillus.</title>
        <authorList>
            <person name="Dunlap C."/>
        </authorList>
    </citation>
    <scope>NUCLEOTIDE SEQUENCE [LARGE SCALE GENOMIC DNA]</scope>
    <source>
        <strain evidence="6 7">JCM 15716</strain>
    </source>
</reference>
<dbReference type="Gene3D" id="3.40.190.10">
    <property type="entry name" value="Periplasmic binding protein-like II"/>
    <property type="match status" value="2"/>
</dbReference>
<dbReference type="Proteomes" id="UP000271031">
    <property type="component" value="Unassembled WGS sequence"/>
</dbReference>
<dbReference type="CDD" id="cd08420">
    <property type="entry name" value="PBP2_CysL_like"/>
    <property type="match status" value="1"/>
</dbReference>
<dbReference type="PANTHER" id="PTHR30126:SF39">
    <property type="entry name" value="HTH-TYPE TRANSCRIPTIONAL REGULATOR CYSL"/>
    <property type="match status" value="1"/>
</dbReference>
<proteinExistence type="inferred from homology"/>
<dbReference type="PROSITE" id="PS50931">
    <property type="entry name" value="HTH_LYSR"/>
    <property type="match status" value="1"/>
</dbReference>
<dbReference type="SUPFAM" id="SSF46785">
    <property type="entry name" value="Winged helix' DNA-binding domain"/>
    <property type="match status" value="1"/>
</dbReference>
<dbReference type="InterPro" id="IPR036388">
    <property type="entry name" value="WH-like_DNA-bd_sf"/>
</dbReference>
<dbReference type="InterPro" id="IPR000847">
    <property type="entry name" value="LysR_HTH_N"/>
</dbReference>
<dbReference type="Pfam" id="PF00126">
    <property type="entry name" value="HTH_1"/>
    <property type="match status" value="1"/>
</dbReference>
<dbReference type="EMBL" id="RHHQ01000006">
    <property type="protein sequence ID" value="RNB91269.1"/>
    <property type="molecule type" value="Genomic_DNA"/>
</dbReference>
<evidence type="ECO:0000313" key="6">
    <source>
        <dbReference type="EMBL" id="RNB91269.1"/>
    </source>
</evidence>
<gene>
    <name evidence="6" type="ORF">EDM56_06725</name>
</gene>
<dbReference type="InterPro" id="IPR036390">
    <property type="entry name" value="WH_DNA-bd_sf"/>
</dbReference>
<dbReference type="Gene3D" id="1.10.10.10">
    <property type="entry name" value="Winged helix-like DNA-binding domain superfamily/Winged helix DNA-binding domain"/>
    <property type="match status" value="1"/>
</dbReference>
<keyword evidence="2" id="KW-0805">Transcription regulation</keyword>
<keyword evidence="7" id="KW-1185">Reference proteome</keyword>
<dbReference type="GO" id="GO:0003700">
    <property type="term" value="F:DNA-binding transcription factor activity"/>
    <property type="evidence" value="ECO:0007669"/>
    <property type="project" value="InterPro"/>
</dbReference>
<dbReference type="PRINTS" id="PR00039">
    <property type="entry name" value="HTHLYSR"/>
</dbReference>
<sequence length="305" mass="34482">MDQQLLVFLTVVEQQNFSRAAEELHMTQPAVSQYIQSLERATGAKLLERSNKYVRLTKAGEIVYHHAKEIVGLYTRMQNLVDDLQHTASGPLSIGASFTYGEYVLPHIIAHLRTNYPMITPTITIHNTKEIAAMVVNHQLDVGIIEGFYNPGNERVVVEAFAEDVMYVVVPAGHRFAGRQEVDAREMCDEAWIVREMGSGTREVSERFFRTLPQMPNNLMEFGSTQIIKESVEAGLGISLLSEWAIRKELLLGTLHMVCVAGVPPVKRHFSLVRQSTPFQTKALEVFLQLLREDEIYPAFRPKAE</sequence>
<dbReference type="AlphaFoldDB" id="A0A3M8DUS8"/>
<dbReference type="Pfam" id="PF03466">
    <property type="entry name" value="LysR_substrate"/>
    <property type="match status" value="1"/>
</dbReference>
<organism evidence="6 7">
    <name type="scientific">Brevibacillus fluminis</name>
    <dbReference type="NCBI Taxonomy" id="511487"/>
    <lineage>
        <taxon>Bacteria</taxon>
        <taxon>Bacillati</taxon>
        <taxon>Bacillota</taxon>
        <taxon>Bacilli</taxon>
        <taxon>Bacillales</taxon>
        <taxon>Paenibacillaceae</taxon>
        <taxon>Brevibacillus</taxon>
    </lineage>
</organism>
<evidence type="ECO:0000256" key="4">
    <source>
        <dbReference type="ARBA" id="ARBA00023163"/>
    </source>
</evidence>
<dbReference type="PANTHER" id="PTHR30126">
    <property type="entry name" value="HTH-TYPE TRANSCRIPTIONAL REGULATOR"/>
    <property type="match status" value="1"/>
</dbReference>
<dbReference type="InterPro" id="IPR005119">
    <property type="entry name" value="LysR_subst-bd"/>
</dbReference>
<evidence type="ECO:0000256" key="2">
    <source>
        <dbReference type="ARBA" id="ARBA00023015"/>
    </source>
</evidence>
<keyword evidence="3" id="KW-0238">DNA-binding</keyword>
<evidence type="ECO:0000256" key="1">
    <source>
        <dbReference type="ARBA" id="ARBA00009437"/>
    </source>
</evidence>
<name>A0A3M8DUS8_9BACL</name>
<evidence type="ECO:0000313" key="7">
    <source>
        <dbReference type="Proteomes" id="UP000271031"/>
    </source>
</evidence>
<dbReference type="SUPFAM" id="SSF53850">
    <property type="entry name" value="Periplasmic binding protein-like II"/>
    <property type="match status" value="1"/>
</dbReference>
<accession>A0A3M8DUS8</accession>
<comment type="similarity">
    <text evidence="1">Belongs to the LysR transcriptional regulatory family.</text>
</comment>
<feature type="domain" description="HTH lysR-type" evidence="5">
    <location>
        <begin position="1"/>
        <end position="57"/>
    </location>
</feature>
<dbReference type="GO" id="GO:0000976">
    <property type="term" value="F:transcription cis-regulatory region binding"/>
    <property type="evidence" value="ECO:0007669"/>
    <property type="project" value="TreeGrafter"/>
</dbReference>